<organism evidence="1 2">
    <name type="scientific">Pseudoduganella guangdongensis</name>
    <dbReference type="NCBI Taxonomy" id="2692179"/>
    <lineage>
        <taxon>Bacteria</taxon>
        <taxon>Pseudomonadati</taxon>
        <taxon>Pseudomonadota</taxon>
        <taxon>Betaproteobacteria</taxon>
        <taxon>Burkholderiales</taxon>
        <taxon>Oxalobacteraceae</taxon>
        <taxon>Telluria group</taxon>
        <taxon>Pseudoduganella</taxon>
    </lineage>
</organism>
<reference evidence="1 2" key="1">
    <citation type="submission" date="2019-12" db="EMBL/GenBank/DDBJ databases">
        <title>Novel species isolated from a subtropical stream in China.</title>
        <authorList>
            <person name="Lu H."/>
        </authorList>
    </citation>
    <scope>NUCLEOTIDE SEQUENCE [LARGE SCALE GENOMIC DNA]</scope>
    <source>
        <strain evidence="1 2">DS3</strain>
    </source>
</reference>
<evidence type="ECO:0000313" key="2">
    <source>
        <dbReference type="Proteomes" id="UP000448575"/>
    </source>
</evidence>
<protein>
    <recommendedName>
        <fullName evidence="3">Lipoprotein</fullName>
    </recommendedName>
</protein>
<evidence type="ECO:0008006" key="3">
    <source>
        <dbReference type="Google" id="ProtNLM"/>
    </source>
</evidence>
<dbReference type="PROSITE" id="PS51257">
    <property type="entry name" value="PROKAR_LIPOPROTEIN"/>
    <property type="match status" value="1"/>
</dbReference>
<dbReference type="EMBL" id="WWCJ01000002">
    <property type="protein sequence ID" value="MYN01216.1"/>
    <property type="molecule type" value="Genomic_DNA"/>
</dbReference>
<comment type="caution">
    <text evidence="1">The sequence shown here is derived from an EMBL/GenBank/DDBJ whole genome shotgun (WGS) entry which is preliminary data.</text>
</comment>
<gene>
    <name evidence="1" type="ORF">GTP41_03790</name>
</gene>
<evidence type="ECO:0000313" key="1">
    <source>
        <dbReference type="EMBL" id="MYN01216.1"/>
    </source>
</evidence>
<dbReference type="RefSeq" id="WP_161024229.1">
    <property type="nucleotide sequence ID" value="NZ_WWCJ01000002.1"/>
</dbReference>
<sequence>MRRFAPFALLFALTACGDSYTPGPLYQATSDDCGTAVDADTFELPRGITVSATNIVPSAEPGIEIGVNYMLPRTTQVQFATKHFQVSQPKGALLENATVLSVYQRPTNGKAELVEIVNGMPLSMNSVGTSDHTQLRYRLLIKGKMPPRFDLTPPDVIIGGKRYVSRTYTYRWFEEKKSYGMCR</sequence>
<dbReference type="AlphaFoldDB" id="A0A6N9HCP0"/>
<accession>A0A6N9HCP0</accession>
<keyword evidence="2" id="KW-1185">Reference proteome</keyword>
<proteinExistence type="predicted"/>
<name>A0A6N9HCP0_9BURK</name>
<dbReference type="Proteomes" id="UP000448575">
    <property type="component" value="Unassembled WGS sequence"/>
</dbReference>